<dbReference type="GO" id="GO:0003729">
    <property type="term" value="F:mRNA binding"/>
    <property type="evidence" value="ECO:0007669"/>
    <property type="project" value="TreeGrafter"/>
</dbReference>
<reference evidence="5 6" key="1">
    <citation type="submission" date="2017-09" db="EMBL/GenBank/DDBJ databases">
        <title>WGS assembly of Aquilegia coerulea Goldsmith.</title>
        <authorList>
            <person name="Hodges S."/>
            <person name="Kramer E."/>
            <person name="Nordborg M."/>
            <person name="Tomkins J."/>
            <person name="Borevitz J."/>
            <person name="Derieg N."/>
            <person name="Yan J."/>
            <person name="Mihaltcheva S."/>
            <person name="Hayes R.D."/>
            <person name="Rokhsar D."/>
        </authorList>
    </citation>
    <scope>NUCLEOTIDE SEQUENCE [LARGE SCALE GENOMIC DNA]</scope>
    <source>
        <strain evidence="6">cv. Goldsmith</strain>
    </source>
</reference>
<dbReference type="InParanoid" id="A0A2G5C5Q8"/>
<dbReference type="GO" id="GO:0005634">
    <property type="term" value="C:nucleus"/>
    <property type="evidence" value="ECO:0007669"/>
    <property type="project" value="TreeGrafter"/>
</dbReference>
<evidence type="ECO:0000259" key="4">
    <source>
        <dbReference type="PROSITE" id="PS50102"/>
    </source>
</evidence>
<organism evidence="5 6">
    <name type="scientific">Aquilegia coerulea</name>
    <name type="common">Rocky mountain columbine</name>
    <dbReference type="NCBI Taxonomy" id="218851"/>
    <lineage>
        <taxon>Eukaryota</taxon>
        <taxon>Viridiplantae</taxon>
        <taxon>Streptophyta</taxon>
        <taxon>Embryophyta</taxon>
        <taxon>Tracheophyta</taxon>
        <taxon>Spermatophyta</taxon>
        <taxon>Magnoliopsida</taxon>
        <taxon>Ranunculales</taxon>
        <taxon>Ranunculaceae</taxon>
        <taxon>Thalictroideae</taxon>
        <taxon>Aquilegia</taxon>
    </lineage>
</organism>
<feature type="compositionally biased region" description="Basic residues" evidence="3">
    <location>
        <begin position="17"/>
        <end position="33"/>
    </location>
</feature>
<dbReference type="PANTHER" id="PTHR19965">
    <property type="entry name" value="RNA AND EXPORT FACTOR BINDING PROTEIN"/>
    <property type="match status" value="1"/>
</dbReference>
<dbReference type="SUPFAM" id="SSF54928">
    <property type="entry name" value="RNA-binding domain, RBD"/>
    <property type="match status" value="1"/>
</dbReference>
<dbReference type="OrthoDB" id="1049195at2759"/>
<dbReference type="Pfam" id="PF00076">
    <property type="entry name" value="RRM_1"/>
    <property type="match status" value="1"/>
</dbReference>
<evidence type="ECO:0000313" key="5">
    <source>
        <dbReference type="EMBL" id="PIA26609.1"/>
    </source>
</evidence>
<feature type="region of interest" description="Disordered" evidence="3">
    <location>
        <begin position="1"/>
        <end position="51"/>
    </location>
</feature>
<dbReference type="FunCoup" id="A0A2G5C5Q8">
    <property type="interactions" value="3346"/>
</dbReference>
<dbReference type="CDD" id="cd12680">
    <property type="entry name" value="RRM_THOC4"/>
    <property type="match status" value="1"/>
</dbReference>
<dbReference type="AlphaFoldDB" id="A0A2G5C5Q8"/>
<dbReference type="SMART" id="SM01218">
    <property type="entry name" value="FoP_duplication"/>
    <property type="match status" value="1"/>
</dbReference>
<feature type="region of interest" description="Disordered" evidence="3">
    <location>
        <begin position="215"/>
        <end position="251"/>
    </location>
</feature>
<dbReference type="GO" id="GO:0006406">
    <property type="term" value="P:mRNA export from nucleus"/>
    <property type="evidence" value="ECO:0007669"/>
    <property type="project" value="TreeGrafter"/>
</dbReference>
<evidence type="ECO:0000256" key="1">
    <source>
        <dbReference type="ARBA" id="ARBA00022884"/>
    </source>
</evidence>
<dbReference type="InterPro" id="IPR025715">
    <property type="entry name" value="FoP_C"/>
</dbReference>
<sequence length="266" mass="28840">MENALDMSLDDVIKSRTNSKKGRGRGRAGRGQKRGGTVNSGTAAGLFPKGSLRVNARPSSRAISKPFSRTKSVPWQRGLLQDSLVAAGYSGIENGTKLYVSNLDHGVTNEDIKELFSEIGQLKRHTVHYESNGRPSGSSEVVFARRADALAAMKRYNNVQLDGKAMKIEVIGTNAERPVSARVNVVGGATGRGRRSVVMTRSGRGRARASAPIIRGNNFNRGGFQGGRGRGRPRPRGRGRKETTEKSADELNQELEHYHAEAMNIS</sequence>
<dbReference type="Gene3D" id="3.30.70.330">
    <property type="match status" value="1"/>
</dbReference>
<evidence type="ECO:0000256" key="2">
    <source>
        <dbReference type="PROSITE-ProRule" id="PRU00176"/>
    </source>
</evidence>
<dbReference type="PANTHER" id="PTHR19965:SF33">
    <property type="entry name" value="THO COMPLEX SUBUNIT 4D"/>
    <property type="match status" value="1"/>
</dbReference>
<dbReference type="EMBL" id="KZ305108">
    <property type="protein sequence ID" value="PIA26609.1"/>
    <property type="molecule type" value="Genomic_DNA"/>
</dbReference>
<feature type="domain" description="RRM" evidence="4">
    <location>
        <begin position="96"/>
        <end position="173"/>
    </location>
</feature>
<dbReference type="PROSITE" id="PS50102">
    <property type="entry name" value="RRM"/>
    <property type="match status" value="1"/>
</dbReference>
<gene>
    <name evidence="5" type="ORF">AQUCO_09100046v1</name>
</gene>
<dbReference type="InterPro" id="IPR051229">
    <property type="entry name" value="ALYREF_mRNA_export"/>
</dbReference>
<dbReference type="InterPro" id="IPR012677">
    <property type="entry name" value="Nucleotide-bd_a/b_plait_sf"/>
</dbReference>
<feature type="compositionally biased region" description="Basic residues" evidence="3">
    <location>
        <begin position="229"/>
        <end position="239"/>
    </location>
</feature>
<feature type="compositionally biased region" description="Basic and acidic residues" evidence="3">
    <location>
        <begin position="240"/>
        <end position="251"/>
    </location>
</feature>
<evidence type="ECO:0000313" key="6">
    <source>
        <dbReference type="Proteomes" id="UP000230069"/>
    </source>
</evidence>
<evidence type="ECO:0000256" key="3">
    <source>
        <dbReference type="SAM" id="MobiDB-lite"/>
    </source>
</evidence>
<keyword evidence="6" id="KW-1185">Reference proteome</keyword>
<protein>
    <recommendedName>
        <fullName evidence="4">RRM domain-containing protein</fullName>
    </recommendedName>
</protein>
<keyword evidence="1 2" id="KW-0694">RNA-binding</keyword>
<dbReference type="STRING" id="218851.A0A2G5C5Q8"/>
<name>A0A2G5C5Q8_AQUCA</name>
<dbReference type="Proteomes" id="UP000230069">
    <property type="component" value="Unassembled WGS sequence"/>
</dbReference>
<dbReference type="InterPro" id="IPR035979">
    <property type="entry name" value="RBD_domain_sf"/>
</dbReference>
<dbReference type="InterPro" id="IPR000504">
    <property type="entry name" value="RRM_dom"/>
</dbReference>
<dbReference type="SMART" id="SM00360">
    <property type="entry name" value="RRM"/>
    <property type="match status" value="1"/>
</dbReference>
<accession>A0A2G5C5Q8</accession>
<proteinExistence type="predicted"/>